<feature type="transmembrane region" description="Helical" evidence="6">
    <location>
        <begin position="86"/>
        <end position="104"/>
    </location>
</feature>
<sequence>MSKWFEKVKNVFAELSLTSIILVILGSALMSIVTNTFIAVNGLGEGGVTGVNLILFYTLNIPLYISNLVINGFLIVIGYQFLDRRTMIYTILSVISYSSFLKYIPTFDILVTEKLLLPLIVGVLNGIAIGTVILAGGTTAGTDIVARIINKYFGFNTGSALLVLDFFVVLPFFFITGFELTIMTLISIYISGKVIDYILYGLNPRKSVIIISKKSDEIAKEISSSIERGITIIEGKGYYTQQTKEILYVIVSRQQLRRVTKIVNLIDSKAFFISSNVQSVIGEGFTYRLNEELQKESGLSLTDTKKETHQIVS</sequence>
<keyword evidence="4 6" id="KW-1133">Transmembrane helix</keyword>
<feature type="transmembrane region" description="Helical" evidence="6">
    <location>
        <begin position="116"/>
        <end position="140"/>
    </location>
</feature>
<feature type="transmembrane region" description="Helical" evidence="6">
    <location>
        <begin position="152"/>
        <end position="174"/>
    </location>
</feature>
<evidence type="ECO:0000259" key="7">
    <source>
        <dbReference type="Pfam" id="PF10035"/>
    </source>
</evidence>
<dbReference type="PANTHER" id="PTHR33545">
    <property type="entry name" value="UPF0750 MEMBRANE PROTEIN YITT-RELATED"/>
    <property type="match status" value="1"/>
</dbReference>
<evidence type="ECO:0000256" key="1">
    <source>
        <dbReference type="ARBA" id="ARBA00004651"/>
    </source>
</evidence>
<proteinExistence type="predicted"/>
<keyword evidence="2" id="KW-1003">Cell membrane</keyword>
<dbReference type="InterPro" id="IPR051461">
    <property type="entry name" value="UPF0750_membrane"/>
</dbReference>
<dbReference type="Gene3D" id="3.30.70.120">
    <property type="match status" value="1"/>
</dbReference>
<dbReference type="RefSeq" id="WP_022795863.1">
    <property type="nucleotide sequence ID" value="NZ_JBQDSL010000001.1"/>
</dbReference>
<feature type="transmembrane region" description="Helical" evidence="6">
    <location>
        <begin position="12"/>
        <end position="34"/>
    </location>
</feature>
<dbReference type="GO" id="GO:0005886">
    <property type="term" value="C:plasma membrane"/>
    <property type="evidence" value="ECO:0007669"/>
    <property type="project" value="UniProtKB-SubCell"/>
</dbReference>
<feature type="transmembrane region" description="Helical" evidence="6">
    <location>
        <begin position="54"/>
        <end position="79"/>
    </location>
</feature>
<dbReference type="PANTHER" id="PTHR33545:SF4">
    <property type="entry name" value="UPF0750 MEMBRANE PROTEIN YXKD"/>
    <property type="match status" value="1"/>
</dbReference>
<dbReference type="AlphaFoldDB" id="A0A3D4S5C1"/>
<organism evidence="8 9">
    <name type="scientific">Bavariicoccus seileri</name>
    <dbReference type="NCBI Taxonomy" id="549685"/>
    <lineage>
        <taxon>Bacteria</taxon>
        <taxon>Bacillati</taxon>
        <taxon>Bacillota</taxon>
        <taxon>Bacilli</taxon>
        <taxon>Lactobacillales</taxon>
        <taxon>Enterococcaceae</taxon>
        <taxon>Bavariicoccus</taxon>
    </lineage>
</organism>
<dbReference type="InterPro" id="IPR019264">
    <property type="entry name" value="DUF2179"/>
</dbReference>
<comment type="caution">
    <text evidence="8">The sequence shown here is derived from an EMBL/GenBank/DDBJ whole genome shotgun (WGS) entry which is preliminary data.</text>
</comment>
<keyword evidence="5 6" id="KW-0472">Membrane</keyword>
<accession>A0A3D4S5C1</accession>
<evidence type="ECO:0000313" key="8">
    <source>
        <dbReference type="EMBL" id="HCS94024.1"/>
    </source>
</evidence>
<evidence type="ECO:0000313" key="9">
    <source>
        <dbReference type="Proteomes" id="UP000262195"/>
    </source>
</evidence>
<gene>
    <name evidence="8" type="ORF">DIW15_04890</name>
</gene>
<name>A0A3D4S5C1_9ENTE</name>
<keyword evidence="3 6" id="KW-0812">Transmembrane</keyword>
<evidence type="ECO:0000256" key="5">
    <source>
        <dbReference type="ARBA" id="ARBA00023136"/>
    </source>
</evidence>
<dbReference type="Pfam" id="PF10035">
    <property type="entry name" value="DUF2179"/>
    <property type="match status" value="1"/>
</dbReference>
<feature type="domain" description="DUF2179" evidence="7">
    <location>
        <begin position="228"/>
        <end position="282"/>
    </location>
</feature>
<dbReference type="Pfam" id="PF02588">
    <property type="entry name" value="YitT_membrane"/>
    <property type="match status" value="1"/>
</dbReference>
<protein>
    <submittedName>
        <fullName evidence="8">YitT family protein</fullName>
    </submittedName>
</protein>
<dbReference type="PIRSF" id="PIRSF006483">
    <property type="entry name" value="Membrane_protein_YitT"/>
    <property type="match status" value="1"/>
</dbReference>
<feature type="transmembrane region" description="Helical" evidence="6">
    <location>
        <begin position="180"/>
        <end position="200"/>
    </location>
</feature>
<dbReference type="STRING" id="1121105.GCA_000421665_00578"/>
<comment type="subcellular location">
    <subcellularLocation>
        <location evidence="1">Cell membrane</location>
        <topology evidence="1">Multi-pass membrane protein</topology>
    </subcellularLocation>
</comment>
<dbReference type="EMBL" id="DQHO01000031">
    <property type="protein sequence ID" value="HCS94024.1"/>
    <property type="molecule type" value="Genomic_DNA"/>
</dbReference>
<dbReference type="InterPro" id="IPR015867">
    <property type="entry name" value="N-reg_PII/ATP_PRibTrfase_C"/>
</dbReference>
<reference evidence="8 9" key="1">
    <citation type="journal article" date="2018" name="Nat. Biotechnol.">
        <title>A standardized bacterial taxonomy based on genome phylogeny substantially revises the tree of life.</title>
        <authorList>
            <person name="Parks D.H."/>
            <person name="Chuvochina M."/>
            <person name="Waite D.W."/>
            <person name="Rinke C."/>
            <person name="Skarshewski A."/>
            <person name="Chaumeil P.A."/>
            <person name="Hugenholtz P."/>
        </authorList>
    </citation>
    <scope>NUCLEOTIDE SEQUENCE [LARGE SCALE GENOMIC DNA]</scope>
    <source>
        <strain evidence="8">UBA11306</strain>
    </source>
</reference>
<dbReference type="InterPro" id="IPR003740">
    <property type="entry name" value="YitT"/>
</dbReference>
<evidence type="ECO:0000256" key="4">
    <source>
        <dbReference type="ARBA" id="ARBA00022989"/>
    </source>
</evidence>
<dbReference type="Proteomes" id="UP000262195">
    <property type="component" value="Unassembled WGS sequence"/>
</dbReference>
<evidence type="ECO:0000256" key="6">
    <source>
        <dbReference type="SAM" id="Phobius"/>
    </source>
</evidence>
<dbReference type="CDD" id="cd16380">
    <property type="entry name" value="YitT_C"/>
    <property type="match status" value="1"/>
</dbReference>
<evidence type="ECO:0000256" key="2">
    <source>
        <dbReference type="ARBA" id="ARBA00022475"/>
    </source>
</evidence>
<evidence type="ECO:0000256" key="3">
    <source>
        <dbReference type="ARBA" id="ARBA00022692"/>
    </source>
</evidence>